<dbReference type="Proteomes" id="UP000298234">
    <property type="component" value="Unassembled WGS sequence"/>
</dbReference>
<name>A0AAX2RJW4_BURCE</name>
<protein>
    <submittedName>
        <fullName evidence="2">Uncharacterized protein</fullName>
    </submittedName>
</protein>
<evidence type="ECO:0000313" key="2">
    <source>
        <dbReference type="EMBL" id="TEU41592.1"/>
    </source>
</evidence>
<proteinExistence type="predicted"/>
<comment type="caution">
    <text evidence="2">The sequence shown here is derived from an EMBL/GenBank/DDBJ whole genome shotgun (WGS) entry which is preliminary data.</text>
</comment>
<dbReference type="RefSeq" id="WP_134256810.1">
    <property type="nucleotide sequence ID" value="NZ_SNSG01000032.1"/>
</dbReference>
<feature type="region of interest" description="Disordered" evidence="1">
    <location>
        <begin position="247"/>
        <end position="269"/>
    </location>
</feature>
<organism evidence="2 3">
    <name type="scientific">Burkholderia cepacia</name>
    <name type="common">Pseudomonas cepacia</name>
    <dbReference type="NCBI Taxonomy" id="292"/>
    <lineage>
        <taxon>Bacteria</taxon>
        <taxon>Pseudomonadati</taxon>
        <taxon>Pseudomonadota</taxon>
        <taxon>Betaproteobacteria</taxon>
        <taxon>Burkholderiales</taxon>
        <taxon>Burkholderiaceae</taxon>
        <taxon>Burkholderia</taxon>
        <taxon>Burkholderia cepacia complex</taxon>
    </lineage>
</organism>
<dbReference type="AlphaFoldDB" id="A0AAX2RJW4"/>
<evidence type="ECO:0000313" key="3">
    <source>
        <dbReference type="Proteomes" id="UP000298234"/>
    </source>
</evidence>
<sequence>MLAPHSVRLFFDRTDAFRCDAEDSAQVDAYIRAMRVVQQRTGATPRSALSNCAPVHIESLSGPLSVVRVSGVPHQQNPAHDPVALSPAEQALFMKRGDHFILKTEREGIEHAAYIALDYSISPRLVTSDRPIVLRNPIDAMISDLNATRLLELVQHRELTAAEQFMACQTMPLLWKRYGGAPVAAIANPTVQDAAECYEFAQHFTDPYQRIRTISQLNSEWARVFLGPQASTQATAGVNDGEVALNDQSLPRPLESAMPPFEQRPRMRM</sequence>
<evidence type="ECO:0000256" key="1">
    <source>
        <dbReference type="SAM" id="MobiDB-lite"/>
    </source>
</evidence>
<reference evidence="2 3" key="1">
    <citation type="submission" date="2019-03" db="EMBL/GenBank/DDBJ databases">
        <title>Burkholderia cepacia outbreak.</title>
        <authorList>
            <person name="Farzana R."/>
            <person name="Walsh T.R."/>
        </authorList>
    </citation>
    <scope>NUCLEOTIDE SEQUENCE [LARGE SCALE GENOMIC DNA]</scope>
    <source>
        <strain evidence="3">d13</strain>
    </source>
</reference>
<gene>
    <name evidence="2" type="ORF">E3D37_26600</name>
</gene>
<accession>A0AAX2RJW4</accession>
<dbReference type="EMBL" id="SNSQ01000035">
    <property type="protein sequence ID" value="TEU41592.1"/>
    <property type="molecule type" value="Genomic_DNA"/>
</dbReference>